<dbReference type="PANTHER" id="PTHR48111">
    <property type="entry name" value="REGULATOR OF RPOS"/>
    <property type="match status" value="1"/>
</dbReference>
<evidence type="ECO:0000259" key="8">
    <source>
        <dbReference type="PROSITE" id="PS50110"/>
    </source>
</evidence>
<evidence type="ECO:0000259" key="9">
    <source>
        <dbReference type="PROSITE" id="PS51755"/>
    </source>
</evidence>
<dbReference type="EMBL" id="JALHBS010000035">
    <property type="protein sequence ID" value="MCP3054828.1"/>
    <property type="molecule type" value="Genomic_DNA"/>
</dbReference>
<dbReference type="InterPro" id="IPR011006">
    <property type="entry name" value="CheY-like_superfamily"/>
</dbReference>
<gene>
    <name evidence="10" type="ORF">MJ956_06645</name>
</gene>
<dbReference type="SMART" id="SM00862">
    <property type="entry name" value="Trans_reg_C"/>
    <property type="match status" value="1"/>
</dbReference>
<evidence type="ECO:0000256" key="2">
    <source>
        <dbReference type="ARBA" id="ARBA00023012"/>
    </source>
</evidence>
<keyword evidence="2" id="KW-0902">Two-component regulatory system</keyword>
<evidence type="ECO:0000313" key="10">
    <source>
        <dbReference type="EMBL" id="MCP3054828.1"/>
    </source>
</evidence>
<dbReference type="GO" id="GO:0006355">
    <property type="term" value="P:regulation of DNA-templated transcription"/>
    <property type="evidence" value="ECO:0007669"/>
    <property type="project" value="InterPro"/>
</dbReference>
<evidence type="ECO:0000313" key="11">
    <source>
        <dbReference type="Proteomes" id="UP001155220"/>
    </source>
</evidence>
<evidence type="ECO:0000256" key="1">
    <source>
        <dbReference type="ARBA" id="ARBA00022553"/>
    </source>
</evidence>
<dbReference type="Pfam" id="PF00486">
    <property type="entry name" value="Trans_reg_C"/>
    <property type="match status" value="1"/>
</dbReference>
<feature type="domain" description="Response regulatory" evidence="8">
    <location>
        <begin position="2"/>
        <end position="116"/>
    </location>
</feature>
<evidence type="ECO:0000256" key="5">
    <source>
        <dbReference type="ARBA" id="ARBA00023163"/>
    </source>
</evidence>
<evidence type="ECO:0000256" key="4">
    <source>
        <dbReference type="ARBA" id="ARBA00023125"/>
    </source>
</evidence>
<dbReference type="SUPFAM" id="SSF52172">
    <property type="entry name" value="CheY-like"/>
    <property type="match status" value="1"/>
</dbReference>
<dbReference type="FunFam" id="1.10.10.10:FF:000005">
    <property type="entry name" value="Two-component system response regulator"/>
    <property type="match status" value="1"/>
</dbReference>
<reference evidence="10" key="1">
    <citation type="submission" date="2022-03" db="EMBL/GenBank/DDBJ databases">
        <title>Aurantimonas Liuensis sp. Nov., isolated from the hadal seawater of the Mariana Trench.</title>
        <authorList>
            <person name="Liu R."/>
        </authorList>
    </citation>
    <scope>NUCLEOTIDE SEQUENCE</scope>
    <source>
        <strain evidence="10">LRZ36</strain>
    </source>
</reference>
<dbReference type="InterPro" id="IPR001867">
    <property type="entry name" value="OmpR/PhoB-type_DNA-bd"/>
</dbReference>
<dbReference type="CDD" id="cd00383">
    <property type="entry name" value="trans_reg_C"/>
    <property type="match status" value="1"/>
</dbReference>
<feature type="domain" description="OmpR/PhoB-type" evidence="9">
    <location>
        <begin position="125"/>
        <end position="223"/>
    </location>
</feature>
<feature type="DNA-binding region" description="OmpR/PhoB-type" evidence="7">
    <location>
        <begin position="125"/>
        <end position="223"/>
    </location>
</feature>
<keyword evidence="11" id="KW-1185">Reference proteome</keyword>
<dbReference type="PROSITE" id="PS50110">
    <property type="entry name" value="RESPONSE_REGULATORY"/>
    <property type="match status" value="1"/>
</dbReference>
<dbReference type="InterPro" id="IPR036388">
    <property type="entry name" value="WH-like_DNA-bd_sf"/>
</dbReference>
<dbReference type="GO" id="GO:0000976">
    <property type="term" value="F:transcription cis-regulatory region binding"/>
    <property type="evidence" value="ECO:0007669"/>
    <property type="project" value="TreeGrafter"/>
</dbReference>
<dbReference type="Gene3D" id="6.10.250.690">
    <property type="match status" value="1"/>
</dbReference>
<dbReference type="GO" id="GO:0005829">
    <property type="term" value="C:cytosol"/>
    <property type="evidence" value="ECO:0007669"/>
    <property type="project" value="TreeGrafter"/>
</dbReference>
<keyword evidence="5" id="KW-0804">Transcription</keyword>
<dbReference type="Gene3D" id="3.40.50.2300">
    <property type="match status" value="1"/>
</dbReference>
<dbReference type="InterPro" id="IPR039420">
    <property type="entry name" value="WalR-like"/>
</dbReference>
<evidence type="ECO:0000256" key="7">
    <source>
        <dbReference type="PROSITE-ProRule" id="PRU01091"/>
    </source>
</evidence>
<dbReference type="SUPFAM" id="SSF46894">
    <property type="entry name" value="C-terminal effector domain of the bipartite response regulators"/>
    <property type="match status" value="1"/>
</dbReference>
<sequence length="225" mass="25358">MRILIIEDDREAAAYLVKALREAGHVADHAADGETGFHMADSRSYDVLIVDRMLPERDGLSVISGLREKGDGTPALILSALGQVDDRVTGLRAGGDDYLAKPFAFSELLARVEVLGRRRGGKDVETSYRVGDLELDRLSHEVRRSGKTIILQPREFRLLEYLMKHANQVVTRTMLLENVWDYHFDPQTNVIDVHISRLRSKIERDFGSSLLHTVRGSGYIMRSVE</sequence>
<dbReference type="PANTHER" id="PTHR48111:SF76">
    <property type="entry name" value="TWO-COMPONENT RESPONSE REGULATOR"/>
    <property type="match status" value="1"/>
</dbReference>
<dbReference type="GO" id="GO:0000156">
    <property type="term" value="F:phosphorelay response regulator activity"/>
    <property type="evidence" value="ECO:0007669"/>
    <property type="project" value="TreeGrafter"/>
</dbReference>
<keyword evidence="3" id="KW-0805">Transcription regulation</keyword>
<dbReference type="InterPro" id="IPR001789">
    <property type="entry name" value="Sig_transdc_resp-reg_receiver"/>
</dbReference>
<dbReference type="Pfam" id="PF00072">
    <property type="entry name" value="Response_reg"/>
    <property type="match status" value="1"/>
</dbReference>
<feature type="modified residue" description="4-aspartylphosphate" evidence="6">
    <location>
        <position position="51"/>
    </location>
</feature>
<dbReference type="SMART" id="SM00448">
    <property type="entry name" value="REC"/>
    <property type="match status" value="1"/>
</dbReference>
<comment type="caution">
    <text evidence="10">The sequence shown here is derived from an EMBL/GenBank/DDBJ whole genome shotgun (WGS) entry which is preliminary data.</text>
</comment>
<accession>A0A9X2H7Q6</accession>
<dbReference type="AlphaFoldDB" id="A0A9X2H7Q6"/>
<dbReference type="Proteomes" id="UP001155220">
    <property type="component" value="Unassembled WGS sequence"/>
</dbReference>
<name>A0A9X2H7Q6_9HYPH</name>
<dbReference type="Gene3D" id="1.10.10.10">
    <property type="entry name" value="Winged helix-like DNA-binding domain superfamily/Winged helix DNA-binding domain"/>
    <property type="match status" value="1"/>
</dbReference>
<dbReference type="InterPro" id="IPR016032">
    <property type="entry name" value="Sig_transdc_resp-reg_C-effctor"/>
</dbReference>
<organism evidence="10 11">
    <name type="scientific">Aurantimonas marianensis</name>
    <dbReference type="NCBI Taxonomy" id="2920428"/>
    <lineage>
        <taxon>Bacteria</taxon>
        <taxon>Pseudomonadati</taxon>
        <taxon>Pseudomonadota</taxon>
        <taxon>Alphaproteobacteria</taxon>
        <taxon>Hyphomicrobiales</taxon>
        <taxon>Aurantimonadaceae</taxon>
        <taxon>Aurantimonas</taxon>
    </lineage>
</organism>
<evidence type="ECO:0000256" key="6">
    <source>
        <dbReference type="PROSITE-ProRule" id="PRU00169"/>
    </source>
</evidence>
<dbReference type="GO" id="GO:0032993">
    <property type="term" value="C:protein-DNA complex"/>
    <property type="evidence" value="ECO:0007669"/>
    <property type="project" value="TreeGrafter"/>
</dbReference>
<keyword evidence="4 7" id="KW-0238">DNA-binding</keyword>
<protein>
    <submittedName>
        <fullName evidence="10">Response regulator transcription factor</fullName>
    </submittedName>
</protein>
<proteinExistence type="predicted"/>
<dbReference type="PROSITE" id="PS51755">
    <property type="entry name" value="OMPR_PHOB"/>
    <property type="match status" value="1"/>
</dbReference>
<keyword evidence="1 6" id="KW-0597">Phosphoprotein</keyword>
<evidence type="ECO:0000256" key="3">
    <source>
        <dbReference type="ARBA" id="ARBA00023015"/>
    </source>
</evidence>
<dbReference type="CDD" id="cd19935">
    <property type="entry name" value="REC_OmpR_CusR-like"/>
    <property type="match status" value="1"/>
</dbReference>